<dbReference type="EMBL" id="JACCCC010000001">
    <property type="protein sequence ID" value="NYE46001.1"/>
    <property type="molecule type" value="Genomic_DNA"/>
</dbReference>
<evidence type="ECO:0000256" key="1">
    <source>
        <dbReference type="ARBA" id="ARBA00023015"/>
    </source>
</evidence>
<dbReference type="InterPro" id="IPR000595">
    <property type="entry name" value="cNMP-bd_dom"/>
</dbReference>
<dbReference type="SMART" id="SM00419">
    <property type="entry name" value="HTH_CRP"/>
    <property type="match status" value="1"/>
</dbReference>
<feature type="domain" description="HTH crp-type" evidence="5">
    <location>
        <begin position="130"/>
        <end position="214"/>
    </location>
</feature>
<reference evidence="6 7" key="1">
    <citation type="submission" date="2020-07" db="EMBL/GenBank/DDBJ databases">
        <title>Sequencing the genomes of 1000 actinobacteria strains.</title>
        <authorList>
            <person name="Klenk H.-P."/>
        </authorList>
    </citation>
    <scope>NUCLEOTIDE SEQUENCE [LARGE SCALE GENOMIC DNA]</scope>
    <source>
        <strain evidence="6 7">CXB654</strain>
    </source>
</reference>
<gene>
    <name evidence="6" type="ORF">HDA32_001121</name>
</gene>
<keyword evidence="2" id="KW-0238">DNA-binding</keyword>
<evidence type="ECO:0000313" key="7">
    <source>
        <dbReference type="Proteomes" id="UP000589036"/>
    </source>
</evidence>
<dbReference type="Pfam" id="PF13545">
    <property type="entry name" value="HTH_Crp_2"/>
    <property type="match status" value="1"/>
</dbReference>
<evidence type="ECO:0000259" key="4">
    <source>
        <dbReference type="PROSITE" id="PS50042"/>
    </source>
</evidence>
<dbReference type="CDD" id="cd00038">
    <property type="entry name" value="CAP_ED"/>
    <property type="match status" value="1"/>
</dbReference>
<evidence type="ECO:0000259" key="5">
    <source>
        <dbReference type="PROSITE" id="PS51063"/>
    </source>
</evidence>
<dbReference type="Proteomes" id="UP000589036">
    <property type="component" value="Unassembled WGS sequence"/>
</dbReference>
<feature type="domain" description="Cyclic nucleotide-binding" evidence="4">
    <location>
        <begin position="1"/>
        <end position="98"/>
    </location>
</feature>
<dbReference type="Pfam" id="PF00027">
    <property type="entry name" value="cNMP_binding"/>
    <property type="match status" value="1"/>
</dbReference>
<dbReference type="SMART" id="SM00100">
    <property type="entry name" value="cNMP"/>
    <property type="match status" value="1"/>
</dbReference>
<proteinExistence type="predicted"/>
<dbReference type="GO" id="GO:0003677">
    <property type="term" value="F:DNA binding"/>
    <property type="evidence" value="ECO:0007669"/>
    <property type="project" value="UniProtKB-KW"/>
</dbReference>
<dbReference type="GO" id="GO:0005829">
    <property type="term" value="C:cytosol"/>
    <property type="evidence" value="ECO:0007669"/>
    <property type="project" value="TreeGrafter"/>
</dbReference>
<keyword evidence="7" id="KW-1185">Reference proteome</keyword>
<protein>
    <submittedName>
        <fullName evidence="6">CRP-like cAMP-binding protein</fullName>
    </submittedName>
</protein>
<dbReference type="AlphaFoldDB" id="A0A852TR18"/>
<dbReference type="InterPro" id="IPR014710">
    <property type="entry name" value="RmlC-like_jellyroll"/>
</dbReference>
<dbReference type="InterPro" id="IPR050397">
    <property type="entry name" value="Env_Response_Regulators"/>
</dbReference>
<dbReference type="SUPFAM" id="SSF46785">
    <property type="entry name" value="Winged helix' DNA-binding domain"/>
    <property type="match status" value="1"/>
</dbReference>
<keyword evidence="1" id="KW-0805">Transcription regulation</keyword>
<evidence type="ECO:0000256" key="2">
    <source>
        <dbReference type="ARBA" id="ARBA00023125"/>
    </source>
</evidence>
<evidence type="ECO:0000256" key="3">
    <source>
        <dbReference type="ARBA" id="ARBA00023163"/>
    </source>
</evidence>
<dbReference type="Gene3D" id="2.60.120.10">
    <property type="entry name" value="Jelly Rolls"/>
    <property type="match status" value="1"/>
</dbReference>
<dbReference type="GO" id="GO:0003700">
    <property type="term" value="F:DNA-binding transcription factor activity"/>
    <property type="evidence" value="ECO:0007669"/>
    <property type="project" value="TreeGrafter"/>
</dbReference>
<dbReference type="SUPFAM" id="SSF51206">
    <property type="entry name" value="cAMP-binding domain-like"/>
    <property type="match status" value="1"/>
</dbReference>
<dbReference type="PANTHER" id="PTHR24567:SF74">
    <property type="entry name" value="HTH-TYPE TRANSCRIPTIONAL REGULATOR ARCR"/>
    <property type="match status" value="1"/>
</dbReference>
<organism evidence="6 7">
    <name type="scientific">Spinactinospora alkalitolerans</name>
    <dbReference type="NCBI Taxonomy" id="687207"/>
    <lineage>
        <taxon>Bacteria</taxon>
        <taxon>Bacillati</taxon>
        <taxon>Actinomycetota</taxon>
        <taxon>Actinomycetes</taxon>
        <taxon>Streptosporangiales</taxon>
        <taxon>Nocardiopsidaceae</taxon>
        <taxon>Spinactinospora</taxon>
    </lineage>
</organism>
<evidence type="ECO:0000313" key="6">
    <source>
        <dbReference type="EMBL" id="NYE46001.1"/>
    </source>
</evidence>
<dbReference type="PROSITE" id="PS51063">
    <property type="entry name" value="HTH_CRP_2"/>
    <property type="match status" value="1"/>
</dbReference>
<dbReference type="InterPro" id="IPR012318">
    <property type="entry name" value="HTH_CRP"/>
</dbReference>
<dbReference type="PROSITE" id="PS50042">
    <property type="entry name" value="CNMP_BINDING_3"/>
    <property type="match status" value="1"/>
</dbReference>
<dbReference type="InterPro" id="IPR018490">
    <property type="entry name" value="cNMP-bd_dom_sf"/>
</dbReference>
<sequence>MTDEQWRRMAGSGSLRRYVRGEPIMRQGEPGTTVHLVMSGVARVSMLRPEGTEVPLAFRGVGELLGEPSLWSGQARGATVVATAPCETRVFLSDRFRRSVQKAGLESAVWQSILTRQRESDELRAEQSMLSAGRRLATALLRLADTLGEPIEPGIGDAGSSRGRGTLLDIALPQQEIADYIGLSRTSVALEYARLKELGVIRTGRNHVAIHDHALLTSLARGDA</sequence>
<name>A0A852TR18_9ACTN</name>
<comment type="caution">
    <text evidence="6">The sequence shown here is derived from an EMBL/GenBank/DDBJ whole genome shotgun (WGS) entry which is preliminary data.</text>
</comment>
<dbReference type="PANTHER" id="PTHR24567">
    <property type="entry name" value="CRP FAMILY TRANSCRIPTIONAL REGULATORY PROTEIN"/>
    <property type="match status" value="1"/>
</dbReference>
<dbReference type="RefSeq" id="WP_312863048.1">
    <property type="nucleotide sequence ID" value="NZ_BAAAYY010000024.1"/>
</dbReference>
<dbReference type="InterPro" id="IPR036390">
    <property type="entry name" value="WH_DNA-bd_sf"/>
</dbReference>
<keyword evidence="3" id="KW-0804">Transcription</keyword>
<accession>A0A852TR18</accession>